<keyword evidence="9 11" id="KW-0131">Cell cycle</keyword>
<dbReference type="PANTHER" id="PTHR23135">
    <property type="entry name" value="MUR LIGASE FAMILY MEMBER"/>
    <property type="match status" value="1"/>
</dbReference>
<feature type="binding site" evidence="11">
    <location>
        <position position="215"/>
    </location>
    <ligand>
        <name>UDP-N-acetyl-alpha-D-muramoyl-L-alanyl-D-glutamate</name>
        <dbReference type="ChEBI" id="CHEBI:83900"/>
    </ligand>
</feature>
<keyword evidence="10 11" id="KW-0961">Cell wall biogenesis/degradation</keyword>
<feature type="domain" description="Mur ligase central" evidence="15">
    <location>
        <begin position="137"/>
        <end position="338"/>
    </location>
</feature>
<evidence type="ECO:0000259" key="15">
    <source>
        <dbReference type="Pfam" id="PF08245"/>
    </source>
</evidence>
<feature type="binding site" evidence="11">
    <location>
        <position position="207"/>
    </location>
    <ligand>
        <name>UDP-N-acetyl-alpha-D-muramoyl-L-alanyl-D-glutamate</name>
        <dbReference type="ChEBI" id="CHEBI:83900"/>
    </ligand>
</feature>
<dbReference type="GO" id="GO:0008765">
    <property type="term" value="F:UDP-N-acetylmuramoylalanyl-D-glutamate-2,6-diaminopimelate ligase activity"/>
    <property type="evidence" value="ECO:0007669"/>
    <property type="project" value="UniProtKB-EC"/>
</dbReference>
<dbReference type="Proteomes" id="UP001296993">
    <property type="component" value="Unassembled WGS sequence"/>
</dbReference>
<comment type="function">
    <text evidence="11">Catalyzes the addition of an amino acid to the nucleotide precursor UDP-N-acetylmuramoyl-L-alanyl-D-glutamate (UMAG) in the biosynthesis of bacterial cell-wall peptidoglycan.</text>
</comment>
<feature type="domain" description="Mur ligase C-terminal" evidence="14">
    <location>
        <begin position="365"/>
        <end position="497"/>
    </location>
</feature>
<dbReference type="InterPro" id="IPR004101">
    <property type="entry name" value="Mur_ligase_C"/>
</dbReference>
<comment type="PTM">
    <text evidence="11">Carboxylation is probably crucial for Mg(2+) binding and, consequently, for the gamma-phosphate positioning of ATP.</text>
</comment>
<feature type="binding site" evidence="11">
    <location>
        <position position="53"/>
    </location>
    <ligand>
        <name>UDP-N-acetyl-alpha-D-muramoyl-L-alanyl-D-glutamate</name>
        <dbReference type="ChEBI" id="CHEBI:83900"/>
    </ligand>
</feature>
<dbReference type="PANTHER" id="PTHR23135:SF4">
    <property type="entry name" value="UDP-N-ACETYLMURAMOYL-L-ALANYL-D-GLUTAMATE--2,6-DIAMINOPIMELATE LIGASE MURE HOMOLOG, CHLOROPLASTIC"/>
    <property type="match status" value="1"/>
</dbReference>
<evidence type="ECO:0000256" key="10">
    <source>
        <dbReference type="ARBA" id="ARBA00023316"/>
    </source>
</evidence>
<keyword evidence="17" id="KW-1185">Reference proteome</keyword>
<dbReference type="InterPro" id="IPR018109">
    <property type="entry name" value="Folylpolyglutamate_synth_CS"/>
</dbReference>
<keyword evidence="5 11" id="KW-0547">Nucleotide-binding</keyword>
<dbReference type="Pfam" id="PF08245">
    <property type="entry name" value="Mur_ligase_M"/>
    <property type="match status" value="1"/>
</dbReference>
<dbReference type="HAMAP" id="MF_00208">
    <property type="entry name" value="MurE"/>
    <property type="match status" value="1"/>
</dbReference>
<organism evidence="16 17">
    <name type="scientific">Paeniglutamicibacter kerguelensis</name>
    <dbReference type="NCBI Taxonomy" id="254788"/>
    <lineage>
        <taxon>Bacteria</taxon>
        <taxon>Bacillati</taxon>
        <taxon>Actinomycetota</taxon>
        <taxon>Actinomycetes</taxon>
        <taxon>Micrococcales</taxon>
        <taxon>Micrococcaceae</taxon>
        <taxon>Paeniglutamicibacter</taxon>
    </lineage>
</organism>
<dbReference type="Pfam" id="PF02875">
    <property type="entry name" value="Mur_ligase_C"/>
    <property type="match status" value="1"/>
</dbReference>
<evidence type="ECO:0000256" key="5">
    <source>
        <dbReference type="ARBA" id="ARBA00022741"/>
    </source>
</evidence>
<dbReference type="EC" id="6.3.2.-" evidence="11"/>
<dbReference type="NCBIfam" id="TIGR01085">
    <property type="entry name" value="murE"/>
    <property type="match status" value="1"/>
</dbReference>
<evidence type="ECO:0000256" key="1">
    <source>
        <dbReference type="ARBA" id="ARBA00005898"/>
    </source>
</evidence>
<feature type="domain" description="Mur ligase N-terminal catalytic" evidence="13">
    <location>
        <begin position="48"/>
        <end position="122"/>
    </location>
</feature>
<dbReference type="Pfam" id="PF01225">
    <property type="entry name" value="Mur_ligase"/>
    <property type="match status" value="1"/>
</dbReference>
<feature type="modified residue" description="N6-carboxylysine" evidence="11">
    <location>
        <position position="247"/>
    </location>
</feature>
<evidence type="ECO:0000256" key="7">
    <source>
        <dbReference type="ARBA" id="ARBA00022960"/>
    </source>
</evidence>
<evidence type="ECO:0000256" key="9">
    <source>
        <dbReference type="ARBA" id="ARBA00023306"/>
    </source>
</evidence>
<evidence type="ECO:0000313" key="16">
    <source>
        <dbReference type="EMBL" id="MBP2386655.1"/>
    </source>
</evidence>
<keyword evidence="2 11" id="KW-0963">Cytoplasm</keyword>
<dbReference type="InterPro" id="IPR013221">
    <property type="entry name" value="Mur_ligase_cen"/>
</dbReference>
<comment type="cofactor">
    <cofactor evidence="11">
        <name>Mg(2+)</name>
        <dbReference type="ChEBI" id="CHEBI:18420"/>
    </cofactor>
</comment>
<comment type="similarity">
    <text evidence="1 11">Belongs to the MurCDEF family. MurE subfamily.</text>
</comment>
<evidence type="ECO:0000259" key="14">
    <source>
        <dbReference type="Pfam" id="PF02875"/>
    </source>
</evidence>
<proteinExistence type="inferred from homology"/>
<dbReference type="SUPFAM" id="SSF53244">
    <property type="entry name" value="MurD-like peptide ligases, peptide-binding domain"/>
    <property type="match status" value="1"/>
</dbReference>
<keyword evidence="4 11" id="KW-0132">Cell division</keyword>
<dbReference type="PROSITE" id="PS01011">
    <property type="entry name" value="FOLYLPOLYGLU_SYNT_1"/>
    <property type="match status" value="1"/>
</dbReference>
<dbReference type="NCBIfam" id="NF001124">
    <property type="entry name" value="PRK00139.1-2"/>
    <property type="match status" value="1"/>
</dbReference>
<evidence type="ECO:0000256" key="2">
    <source>
        <dbReference type="ARBA" id="ARBA00022490"/>
    </source>
</evidence>
<accession>A0ABS4XDW5</accession>
<evidence type="ECO:0000256" key="4">
    <source>
        <dbReference type="ARBA" id="ARBA00022618"/>
    </source>
</evidence>
<keyword evidence="8 11" id="KW-0573">Peptidoglycan synthesis</keyword>
<dbReference type="InterPro" id="IPR000713">
    <property type="entry name" value="Mur_ligase_N"/>
</dbReference>
<name>A0ABS4XDW5_9MICC</name>
<evidence type="ECO:0000256" key="6">
    <source>
        <dbReference type="ARBA" id="ARBA00022840"/>
    </source>
</evidence>
<evidence type="ECO:0000256" key="12">
    <source>
        <dbReference type="RuleBase" id="RU004135"/>
    </source>
</evidence>
<dbReference type="InterPro" id="IPR036565">
    <property type="entry name" value="Mur-like_cat_sf"/>
</dbReference>
<keyword evidence="3 11" id="KW-0436">Ligase</keyword>
<dbReference type="Gene3D" id="3.40.1190.10">
    <property type="entry name" value="Mur-like, catalytic domain"/>
    <property type="match status" value="1"/>
</dbReference>
<evidence type="ECO:0000256" key="3">
    <source>
        <dbReference type="ARBA" id="ARBA00022598"/>
    </source>
</evidence>
<evidence type="ECO:0000259" key="13">
    <source>
        <dbReference type="Pfam" id="PF01225"/>
    </source>
</evidence>
<comment type="caution">
    <text evidence="11">Lacks conserved residue(s) required for the propagation of feature annotation.</text>
</comment>
<dbReference type="InterPro" id="IPR005761">
    <property type="entry name" value="UDP-N-AcMur-Glu-dNH2Pim_ligase"/>
</dbReference>
<feature type="binding site" evidence="11">
    <location>
        <begin position="138"/>
        <end position="144"/>
    </location>
    <ligand>
        <name>ATP</name>
        <dbReference type="ChEBI" id="CHEBI:30616"/>
    </ligand>
</feature>
<dbReference type="InterPro" id="IPR036615">
    <property type="entry name" value="Mur_ligase_C_dom_sf"/>
</dbReference>
<dbReference type="SUPFAM" id="SSF63418">
    <property type="entry name" value="MurE/MurF N-terminal domain"/>
    <property type="match status" value="1"/>
</dbReference>
<feature type="binding site" evidence="11">
    <location>
        <begin position="180"/>
        <end position="181"/>
    </location>
    <ligand>
        <name>UDP-N-acetyl-alpha-D-muramoyl-L-alanyl-D-glutamate</name>
        <dbReference type="ChEBI" id="CHEBI:83900"/>
    </ligand>
</feature>
<evidence type="ECO:0000256" key="8">
    <source>
        <dbReference type="ARBA" id="ARBA00022984"/>
    </source>
</evidence>
<comment type="pathway">
    <text evidence="11 12">Cell wall biogenesis; peptidoglycan biosynthesis.</text>
</comment>
<gene>
    <name evidence="11" type="primary">murE</name>
    <name evidence="16" type="ORF">JOF47_002166</name>
</gene>
<protein>
    <recommendedName>
        <fullName evidence="11">UDP-N-acetylmuramyl-tripeptide synthetase</fullName>
        <ecNumber evidence="11">6.3.2.-</ecNumber>
    </recommendedName>
    <alternativeName>
        <fullName evidence="11">UDP-MurNAc-tripeptide synthetase</fullName>
    </alternativeName>
</protein>
<dbReference type="InterPro" id="IPR035911">
    <property type="entry name" value="MurE/MurF_N"/>
</dbReference>
<dbReference type="SUPFAM" id="SSF53623">
    <property type="entry name" value="MurD-like peptide ligases, catalytic domain"/>
    <property type="match status" value="1"/>
</dbReference>
<keyword evidence="11" id="KW-0460">Magnesium</keyword>
<evidence type="ECO:0000313" key="17">
    <source>
        <dbReference type="Proteomes" id="UP001296993"/>
    </source>
</evidence>
<reference evidence="16 17" key="1">
    <citation type="submission" date="2021-03" db="EMBL/GenBank/DDBJ databases">
        <title>Sequencing the genomes of 1000 actinobacteria strains.</title>
        <authorList>
            <person name="Klenk H.-P."/>
        </authorList>
    </citation>
    <scope>NUCLEOTIDE SEQUENCE [LARGE SCALE GENOMIC DNA]</scope>
    <source>
        <strain evidence="16 17">DSM 15797</strain>
    </source>
</reference>
<dbReference type="Gene3D" id="3.40.1390.10">
    <property type="entry name" value="MurE/MurF, N-terminal domain"/>
    <property type="match status" value="1"/>
</dbReference>
<comment type="caution">
    <text evidence="16">The sequence shown here is derived from an EMBL/GenBank/DDBJ whole genome shotgun (WGS) entry which is preliminary data.</text>
</comment>
<feature type="binding site" evidence="11">
    <location>
        <position position="55"/>
    </location>
    <ligand>
        <name>UDP-N-acetyl-alpha-D-muramoyl-L-alanyl-D-glutamate</name>
        <dbReference type="ChEBI" id="CHEBI:83900"/>
    </ligand>
</feature>
<keyword evidence="6 11" id="KW-0067">ATP-binding</keyword>
<dbReference type="Gene3D" id="3.90.190.20">
    <property type="entry name" value="Mur ligase, C-terminal domain"/>
    <property type="match status" value="1"/>
</dbReference>
<dbReference type="RefSeq" id="WP_209997545.1">
    <property type="nucleotide sequence ID" value="NZ_BAAAJY010000002.1"/>
</dbReference>
<comment type="subcellular location">
    <subcellularLocation>
        <location evidence="11 12">Cytoplasm</location>
    </subcellularLocation>
</comment>
<sequence>MPEVLTPRAAEQLLRPHRKSATALGAMLEYLHETGRGANIIGDGQRQVTGICLDSRAVLPGDLYVAAPGAKFHGAQFAAAAMQAGAAAILTDMEGEATASALGLPMVLVQDVREVVGELSALIYGTDVNCPELFALTGTNGKTTTTYMIRSVLRALGRETGLVGTIEIAAGDTPIPSILTTPEAPQLHGLMARMGEMGVNAAAMEVSSHSLSYKRVDGLRFAVAGFTNLTQDHLDLHGSMEDYFETKAALFDLERSDRAVITIDDRWGVAMAEQATAAVWTLASDAANVDADWVITNIAPLGLGHSFELHGPKSQVLRLNTGLPGDFNVSNAALAVLMVLASDVPLAELQAALDASNPLTVEVPGRMQVIAERPAAIVDFAHNADALARALGSVRSPVPGSRVIVVFGATGERDATKRPIMGAVAATHADVVIVTDDDPHGEEAAPIRAAILAGARGEIAAKGLSSQALEVYPRAEAIAAAVAMATEDDTILVAGRGHEVFQEVMGINLELDDREELRRALLLNGFRPLGQGADSFDSKDEG</sequence>
<dbReference type="NCBIfam" id="NF001126">
    <property type="entry name" value="PRK00139.1-4"/>
    <property type="match status" value="1"/>
</dbReference>
<evidence type="ECO:0000256" key="11">
    <source>
        <dbReference type="HAMAP-Rule" id="MF_00208"/>
    </source>
</evidence>
<dbReference type="EMBL" id="JAGIOF010000001">
    <property type="protein sequence ID" value="MBP2386655.1"/>
    <property type="molecule type" value="Genomic_DNA"/>
</dbReference>
<keyword evidence="7 11" id="KW-0133">Cell shape</keyword>